<dbReference type="PROSITE" id="PS00012">
    <property type="entry name" value="PHOSPHOPANTETHEINE"/>
    <property type="match status" value="1"/>
</dbReference>
<keyword evidence="2" id="KW-0597">Phosphoprotein</keyword>
<dbReference type="PROSITE" id="PS50075">
    <property type="entry name" value="CARRIER"/>
    <property type="match status" value="1"/>
</dbReference>
<evidence type="ECO:0000313" key="4">
    <source>
        <dbReference type="EMBL" id="MBK4217794.1"/>
    </source>
</evidence>
<dbReference type="Proteomes" id="UP000640485">
    <property type="component" value="Unassembled WGS sequence"/>
</dbReference>
<keyword evidence="5" id="KW-1185">Reference proteome</keyword>
<name>A0A934SHX2_9RHOB</name>
<accession>A0A934SHX2</accession>
<organism evidence="4 5">
    <name type="scientific">Paracoccus caeni</name>
    <dbReference type="NCBI Taxonomy" id="657651"/>
    <lineage>
        <taxon>Bacteria</taxon>
        <taxon>Pseudomonadati</taxon>
        <taxon>Pseudomonadota</taxon>
        <taxon>Alphaproteobacteria</taxon>
        <taxon>Rhodobacterales</taxon>
        <taxon>Paracoccaceae</taxon>
        <taxon>Paracoccus</taxon>
    </lineage>
</organism>
<dbReference type="Gene3D" id="1.10.1200.10">
    <property type="entry name" value="ACP-like"/>
    <property type="match status" value="1"/>
</dbReference>
<dbReference type="AlphaFoldDB" id="A0A934SHX2"/>
<feature type="domain" description="Carrier" evidence="3">
    <location>
        <begin position="3"/>
        <end position="83"/>
    </location>
</feature>
<evidence type="ECO:0000313" key="5">
    <source>
        <dbReference type="Proteomes" id="UP000640485"/>
    </source>
</evidence>
<gene>
    <name evidence="4" type="ORF">JJJ17_17815</name>
</gene>
<dbReference type="SUPFAM" id="SSF47336">
    <property type="entry name" value="ACP-like"/>
    <property type="match status" value="1"/>
</dbReference>
<comment type="caution">
    <text evidence="4">The sequence shown here is derived from an EMBL/GenBank/DDBJ whole genome shotgun (WGS) entry which is preliminary data.</text>
</comment>
<dbReference type="InterPro" id="IPR006162">
    <property type="entry name" value="Ppantetheine_attach_site"/>
</dbReference>
<dbReference type="RefSeq" id="WP_200688910.1">
    <property type="nucleotide sequence ID" value="NZ_JAEPRQ010000009.1"/>
</dbReference>
<evidence type="ECO:0000256" key="2">
    <source>
        <dbReference type="ARBA" id="ARBA00022553"/>
    </source>
</evidence>
<reference evidence="4" key="1">
    <citation type="submission" date="2021-01" db="EMBL/GenBank/DDBJ databases">
        <title>Paracoccus amoyensis sp. nov., isolated from the surface seawater along the coast of Xiamen Island, China.</title>
        <authorList>
            <person name="Lyu L."/>
        </authorList>
    </citation>
    <scope>NUCLEOTIDE SEQUENCE</scope>
    <source>
        <strain evidence="4">MJ17</strain>
    </source>
</reference>
<dbReference type="Pfam" id="PF00550">
    <property type="entry name" value="PP-binding"/>
    <property type="match status" value="1"/>
</dbReference>
<dbReference type="EMBL" id="JAEPRQ010000009">
    <property type="protein sequence ID" value="MBK4217794.1"/>
    <property type="molecule type" value="Genomic_DNA"/>
</dbReference>
<keyword evidence="1" id="KW-0596">Phosphopantetheine</keyword>
<protein>
    <submittedName>
        <fullName evidence="4">Acyl carrier protein</fullName>
    </submittedName>
</protein>
<evidence type="ECO:0000256" key="1">
    <source>
        <dbReference type="ARBA" id="ARBA00022450"/>
    </source>
</evidence>
<sequence length="88" mass="9670">MTDTIKNRIKEIIAEQAMLEPDQVTDESTPEELGIDSLGLVESIFALEEEFDISIPFNANEPSKSEFDISNMGTIIAAVERLVAQKAA</sequence>
<evidence type="ECO:0000259" key="3">
    <source>
        <dbReference type="PROSITE" id="PS50075"/>
    </source>
</evidence>
<dbReference type="InterPro" id="IPR009081">
    <property type="entry name" value="PP-bd_ACP"/>
</dbReference>
<proteinExistence type="predicted"/>
<dbReference type="InterPro" id="IPR036736">
    <property type="entry name" value="ACP-like_sf"/>
</dbReference>